<dbReference type="GO" id="GO:0004563">
    <property type="term" value="F:beta-N-acetylhexosaminidase activity"/>
    <property type="evidence" value="ECO:0007669"/>
    <property type="project" value="UniProtKB-EC"/>
</dbReference>
<evidence type="ECO:0000259" key="7">
    <source>
        <dbReference type="Pfam" id="PF00728"/>
    </source>
</evidence>
<dbReference type="Proteomes" id="UP000585050">
    <property type="component" value="Unassembled WGS sequence"/>
</dbReference>
<comment type="caution">
    <text evidence="9">The sequence shown here is derived from an EMBL/GenBank/DDBJ whole genome shotgun (WGS) entry which is preliminary data.</text>
</comment>
<dbReference type="InterPro" id="IPR015883">
    <property type="entry name" value="Glyco_hydro_20_cat"/>
</dbReference>
<dbReference type="Pfam" id="PF00728">
    <property type="entry name" value="Glyco_hydro_20"/>
    <property type="match status" value="1"/>
</dbReference>
<accession>A0A7X8SLS5</accession>
<keyword evidence="4 9" id="KW-0378">Hydrolase</keyword>
<dbReference type="GO" id="GO:0005975">
    <property type="term" value="P:carbohydrate metabolic process"/>
    <property type="evidence" value="ECO:0007669"/>
    <property type="project" value="InterPro"/>
</dbReference>
<dbReference type="PANTHER" id="PTHR22600:SF57">
    <property type="entry name" value="BETA-N-ACETYLHEXOSAMINIDASE"/>
    <property type="match status" value="1"/>
</dbReference>
<dbReference type="GO" id="GO:0030203">
    <property type="term" value="P:glycosaminoglycan metabolic process"/>
    <property type="evidence" value="ECO:0007669"/>
    <property type="project" value="TreeGrafter"/>
</dbReference>
<dbReference type="InterPro" id="IPR017853">
    <property type="entry name" value="GH"/>
</dbReference>
<dbReference type="InterPro" id="IPR025705">
    <property type="entry name" value="Beta_hexosaminidase_sua/sub"/>
</dbReference>
<comment type="catalytic activity">
    <reaction evidence="1">
        <text>Hydrolysis of terminal non-reducing N-acetyl-D-hexosamine residues in N-acetyl-beta-D-hexosaminides.</text>
        <dbReference type="EC" id="3.2.1.52"/>
    </reaction>
</comment>
<dbReference type="GO" id="GO:0016020">
    <property type="term" value="C:membrane"/>
    <property type="evidence" value="ECO:0007669"/>
    <property type="project" value="TreeGrafter"/>
</dbReference>
<keyword evidence="10" id="KW-1185">Reference proteome</keyword>
<evidence type="ECO:0000256" key="4">
    <source>
        <dbReference type="ARBA" id="ARBA00022801"/>
    </source>
</evidence>
<organism evidence="9 10">
    <name type="scientific">Flammeovirga agarivorans</name>
    <dbReference type="NCBI Taxonomy" id="2726742"/>
    <lineage>
        <taxon>Bacteria</taxon>
        <taxon>Pseudomonadati</taxon>
        <taxon>Bacteroidota</taxon>
        <taxon>Cytophagia</taxon>
        <taxon>Cytophagales</taxon>
        <taxon>Flammeovirgaceae</taxon>
        <taxon>Flammeovirga</taxon>
    </lineage>
</organism>
<feature type="domain" description="Beta-hexosaminidase bacterial type N-terminal" evidence="8">
    <location>
        <begin position="22"/>
        <end position="140"/>
    </location>
</feature>
<feature type="domain" description="Glycoside hydrolase family 20 catalytic" evidence="7">
    <location>
        <begin position="143"/>
        <end position="469"/>
    </location>
</feature>
<dbReference type="EMBL" id="JABAIL010000004">
    <property type="protein sequence ID" value="NLR92579.1"/>
    <property type="molecule type" value="Genomic_DNA"/>
</dbReference>
<dbReference type="InterPro" id="IPR029018">
    <property type="entry name" value="Hex-like_dom2"/>
</dbReference>
<name>A0A7X8SLS5_9BACT</name>
<reference evidence="9 10" key="1">
    <citation type="submission" date="2020-04" db="EMBL/GenBank/DDBJ databases">
        <title>Flammeovirga sp. SR4, a novel species isolated from seawater.</title>
        <authorList>
            <person name="Wang X."/>
        </authorList>
    </citation>
    <scope>NUCLEOTIDE SEQUENCE [LARGE SCALE GENOMIC DNA]</scope>
    <source>
        <strain evidence="9 10">SR4</strain>
    </source>
</reference>
<feature type="active site" description="Proton donor" evidence="6">
    <location>
        <position position="308"/>
    </location>
</feature>
<evidence type="ECO:0000256" key="6">
    <source>
        <dbReference type="PIRSR" id="PIRSR625705-1"/>
    </source>
</evidence>
<comment type="similarity">
    <text evidence="2">Belongs to the glycosyl hydrolase 20 family.</text>
</comment>
<dbReference type="Gene3D" id="2.60.120.260">
    <property type="entry name" value="Galactose-binding domain-like"/>
    <property type="match status" value="1"/>
</dbReference>
<dbReference type="Pfam" id="PF02838">
    <property type="entry name" value="Glyco_hydro_20b"/>
    <property type="match status" value="1"/>
</dbReference>
<proteinExistence type="inferred from homology"/>
<dbReference type="EC" id="3.2.1.52" evidence="3"/>
<dbReference type="AlphaFoldDB" id="A0A7X8SLS5"/>
<dbReference type="PANTHER" id="PTHR22600">
    <property type="entry name" value="BETA-HEXOSAMINIDASE"/>
    <property type="match status" value="1"/>
</dbReference>
<evidence type="ECO:0000256" key="1">
    <source>
        <dbReference type="ARBA" id="ARBA00001231"/>
    </source>
</evidence>
<evidence type="ECO:0000313" key="10">
    <source>
        <dbReference type="Proteomes" id="UP000585050"/>
    </source>
</evidence>
<evidence type="ECO:0000256" key="2">
    <source>
        <dbReference type="ARBA" id="ARBA00006285"/>
    </source>
</evidence>
<protein>
    <recommendedName>
        <fullName evidence="3">beta-N-acetylhexosaminidase</fullName>
        <ecNumber evidence="3">3.2.1.52</ecNumber>
    </recommendedName>
</protein>
<dbReference type="PRINTS" id="PR00738">
    <property type="entry name" value="GLHYDRLASE20"/>
</dbReference>
<evidence type="ECO:0000259" key="8">
    <source>
        <dbReference type="Pfam" id="PF02838"/>
    </source>
</evidence>
<dbReference type="SUPFAM" id="SSF55545">
    <property type="entry name" value="beta-N-acetylhexosaminidase-like domain"/>
    <property type="match status" value="1"/>
</dbReference>
<dbReference type="Gene3D" id="3.30.379.10">
    <property type="entry name" value="Chitobiase/beta-hexosaminidase domain 2-like"/>
    <property type="match status" value="1"/>
</dbReference>
<sequence length="730" mass="82938">MKLLLLTPIILLIQITSVFGQQPSLVPQPKEIRWEKGNFILTEDIKITKGNSDLPLDYFISQLKFQTGIQIKESLEDYADITLNIVDEIPLGEEAYILTVKEKNIDITAHNQQGLLHGLSTLLQLANLDANVPCVDIHDAPKYPWRGLMLDVSRHFFTIDVVKEYLDLMAYYKLNKFHWHLTEDQGWRIEIKKYPKLTEIGAWRTESDGSKYGGFYTQEQIKEIVAYAAKRGIEVIPEIDMPGHMLGALAAYPELSCTGGPFEVWTRWGVSKDVLCAGNEETYQFIEDILEEVIPLFPSKYFHVGGDECPKDRWKACDKCQLKIRTEDLKDEHELQSYFIHRIEKVVNENGKQIIGWDEILEGGLSPTATVQLWRDWHDPEAVGKIAKMGNDVIASPTSACYFDYDIVTTDVAQVYAYNPTPKGLSKEDQKHILGGECTVWTERIPDKNRIDFQVFPRVLAFSEALWKGTKEDGFHAFEERMLGQYPILDKKGVAFGPSSQVMEVTTEEKNEKLEVSANLLIDNVDLKYKSPDQTTFTEYKNTIQVTSSGEIVFQAFMGDKTYGDPEKVSFEIHKGNQAELSLIDLPSTPYQGVGVNSLIDGKLGNPEKFKNSNWIGFNGSSINATFQWKESINIKSIEFNTYDEVASWIMAPKEIEIAYSLDGSSFKKLKTKIEITKINQSNHYQVKFKKELKGVRALKLLIENGGLLPEEHQGAGNPSWLFVDEIIIK</sequence>
<gene>
    <name evidence="9" type="ORF">HGP29_15280</name>
</gene>
<dbReference type="RefSeq" id="WP_168883287.1">
    <property type="nucleotide sequence ID" value="NZ_JABAIL010000004.1"/>
</dbReference>
<dbReference type="InterPro" id="IPR015882">
    <property type="entry name" value="HEX_bac_N"/>
</dbReference>
<dbReference type="SUPFAM" id="SSF51445">
    <property type="entry name" value="(Trans)glycosidases"/>
    <property type="match status" value="1"/>
</dbReference>
<dbReference type="Gene3D" id="3.20.20.80">
    <property type="entry name" value="Glycosidases"/>
    <property type="match status" value="1"/>
</dbReference>
<evidence type="ECO:0000256" key="3">
    <source>
        <dbReference type="ARBA" id="ARBA00012663"/>
    </source>
</evidence>
<dbReference type="CDD" id="cd06563">
    <property type="entry name" value="GH20_chitobiase-like"/>
    <property type="match status" value="1"/>
</dbReference>
<evidence type="ECO:0000313" key="9">
    <source>
        <dbReference type="EMBL" id="NLR92579.1"/>
    </source>
</evidence>
<evidence type="ECO:0000256" key="5">
    <source>
        <dbReference type="ARBA" id="ARBA00023295"/>
    </source>
</evidence>
<keyword evidence="5" id="KW-0326">Glycosidase</keyword>